<reference evidence="2 3" key="2">
    <citation type="submission" date="2016-09" db="EMBL/GenBank/DDBJ databases">
        <authorList>
            <consortium name="Pathogen Informatics"/>
            <person name="Sun Q."/>
            <person name="Inoue M."/>
        </authorList>
    </citation>
    <scope>NUCLEOTIDE SEQUENCE [LARGE SCALE GENOMIC DNA]</scope>
    <source>
        <strain evidence="2 3">82C</strain>
    </source>
</reference>
<dbReference type="Proteomes" id="UP000095412">
    <property type="component" value="Unassembled WGS sequence"/>
</dbReference>
<evidence type="ECO:0000313" key="2">
    <source>
        <dbReference type="EMBL" id="SCS75049.1"/>
    </source>
</evidence>
<proteinExistence type="predicted"/>
<reference evidence="1 4" key="1">
    <citation type="submission" date="2016-09" db="EMBL/GenBank/DDBJ databases">
        <authorList>
            <consortium name="Pathogen Informatics"/>
        </authorList>
    </citation>
    <scope>NUCLEOTIDE SEQUENCE [LARGE SCALE GENOMIC DNA]</scope>
    <source>
        <strain evidence="1 4">82B</strain>
    </source>
</reference>
<dbReference type="Gene3D" id="3.60.10.10">
    <property type="entry name" value="Endonuclease/exonuclease/phosphatase"/>
    <property type="match status" value="1"/>
</dbReference>
<evidence type="ECO:0000313" key="1">
    <source>
        <dbReference type="EMBL" id="SCS73847.1"/>
    </source>
</evidence>
<keyword evidence="1" id="KW-0378">Hydrolase</keyword>
<evidence type="ECO:0000313" key="3">
    <source>
        <dbReference type="Proteomes" id="UP000095412"/>
    </source>
</evidence>
<keyword evidence="3" id="KW-1185">Reference proteome</keyword>
<dbReference type="AlphaFoldDB" id="A0A1D4KLW8"/>
<dbReference type="OrthoDB" id="2087662at2"/>
<dbReference type="GO" id="GO:0004527">
    <property type="term" value="F:exonuclease activity"/>
    <property type="evidence" value="ECO:0007669"/>
    <property type="project" value="UniProtKB-KW"/>
</dbReference>
<dbReference type="EMBL" id="FMPI01000005">
    <property type="protein sequence ID" value="SCS75049.1"/>
    <property type="molecule type" value="Genomic_DNA"/>
</dbReference>
<dbReference type="EMBL" id="FMPG01000003">
    <property type="protein sequence ID" value="SCS73847.1"/>
    <property type="molecule type" value="Genomic_DNA"/>
</dbReference>
<name>A0A1D4KLW8_9STAP</name>
<dbReference type="InterPro" id="IPR036691">
    <property type="entry name" value="Endo/exonu/phosph_ase_sf"/>
</dbReference>
<evidence type="ECO:0000313" key="4">
    <source>
        <dbReference type="Proteomes" id="UP000095768"/>
    </source>
</evidence>
<keyword evidence="1" id="KW-0269">Exonuclease</keyword>
<dbReference type="GO" id="GO:0004519">
    <property type="term" value="F:endonuclease activity"/>
    <property type="evidence" value="ECO:0007669"/>
    <property type="project" value="UniProtKB-KW"/>
</dbReference>
<gene>
    <name evidence="1" type="ORF">SAMEA2297795_01020</name>
    <name evidence="2" type="ORF">SAMEA2297796_01083</name>
</gene>
<protein>
    <submittedName>
        <fullName evidence="1">Endonuclease/Exonuclease/phosphatase family</fullName>
    </submittedName>
</protein>
<dbReference type="SUPFAM" id="SSF56219">
    <property type="entry name" value="DNase I-like"/>
    <property type="match status" value="1"/>
</dbReference>
<accession>A0A1D4KLW8</accession>
<sequence length="264" mass="30749">MNTLNIGCWNNNQRAGSRNTLIPSLVFEEIMKKELHVLAFTEFYETTNSKELVSNLNNAGYTVKMSEYELNSNQILVAIKNELVNTDIDFHCFNKNDTLPNLLHLRINDLNIIGTRIKIGPYSNNQEIVNHDFMDRRNQLYKLIDYASNLEGQIIILGDFNNGKHCDKDIDKNFKGLAREYFNYYLMKDDFEVNEFLIHIPTDKESYSWRGNSNKNKCKLDHIITKNISVIENLAYDWSFVNQSDYLMKIGYPDHAILTATIKI</sequence>
<dbReference type="RefSeq" id="WP_069995274.1">
    <property type="nucleotide sequence ID" value="NZ_FMPG01000003.1"/>
</dbReference>
<organism evidence="1 4">
    <name type="scientific">Staphylococcus caeli</name>
    <dbReference type="NCBI Taxonomy" id="2201815"/>
    <lineage>
        <taxon>Bacteria</taxon>
        <taxon>Bacillati</taxon>
        <taxon>Bacillota</taxon>
        <taxon>Bacilli</taxon>
        <taxon>Bacillales</taxon>
        <taxon>Staphylococcaceae</taxon>
        <taxon>Staphylococcus</taxon>
    </lineage>
</organism>
<keyword evidence="1" id="KW-0540">Nuclease</keyword>
<dbReference type="Proteomes" id="UP000095768">
    <property type="component" value="Unassembled WGS sequence"/>
</dbReference>
<keyword evidence="1" id="KW-0255">Endonuclease</keyword>